<dbReference type="EMBL" id="BJYS01000049">
    <property type="protein sequence ID" value="GEO07043.1"/>
    <property type="molecule type" value="Genomic_DNA"/>
</dbReference>
<evidence type="ECO:0000256" key="4">
    <source>
        <dbReference type="ARBA" id="ARBA00022692"/>
    </source>
</evidence>
<dbReference type="PANTHER" id="PTHR40980:SF4">
    <property type="entry name" value="TONB-DEPENDENT RECEPTOR-LIKE BETA-BARREL DOMAIN-CONTAINING PROTEIN"/>
    <property type="match status" value="1"/>
</dbReference>
<keyword evidence="9" id="KW-0675">Receptor</keyword>
<keyword evidence="3 7" id="KW-1134">Transmembrane beta strand</keyword>
<dbReference type="OrthoDB" id="905812at2"/>
<evidence type="ECO:0000259" key="8">
    <source>
        <dbReference type="Pfam" id="PF14905"/>
    </source>
</evidence>
<dbReference type="Gene3D" id="2.40.170.20">
    <property type="entry name" value="TonB-dependent receptor, beta-barrel domain"/>
    <property type="match status" value="1"/>
</dbReference>
<dbReference type="Pfam" id="PF14905">
    <property type="entry name" value="OMP_b-brl_3"/>
    <property type="match status" value="1"/>
</dbReference>
<comment type="caution">
    <text evidence="9">The sequence shown here is derived from an EMBL/GenBank/DDBJ whole genome shotgun (WGS) entry which is preliminary data.</text>
</comment>
<dbReference type="InterPro" id="IPR008969">
    <property type="entry name" value="CarboxyPept-like_regulatory"/>
</dbReference>
<sequence>MLVSPKIPKRWKQILLLALLCYFQYSVLYAKAAATVNTFISTITIKGEVRDSATQATLSYVTVVIQEVGNNQAFKTTLTNENGLFEFRELPKNQYQLVLTYIGYKAKTIPLPASTSPSINMGKVMLGATVKQLKEAEIVTEKLLVEQDIDKITYNVAFDPESNFLNTLDMLRKVPLLTFDADDNLQLNGNNNYLILVNGKRSSLFSGKPSEVLSGLPASAIKKVEIITNPSAAYEATGVGGIINIITQKSSIGGYSGSGNLSVKNPRGLTLGGYLTAKTGKFGLSNRFNHNANNSPVNSSNFFREDRIRQIRLEQTGKSNSNSQSWNMGSELSYDLTPQDLISASFSHNISNGRNSNVQEVNQRNAVAELTEAYQNLNTGKNIARGSDFSLNYQHSSRKTGQQLLALSFNLINSPNKSTSDFTLQPVLNYSGRVSTTQSMDETREFTAQADYVQPIGKQALELGIKSSLEQNSSDYFYKNRQPETGIFLLDSSQSNNFGYHQAIHAAYVSLNLRKGAWGLRTGARLEAARLYADFTSSGTRATPQYHNLFPTISLSRLLKGSSTLKLSYSQRIQRPGLYYLNPYVDQTDPLNISFGNPDLNPATSHIFQLDYNLFVKDISANASIFHNFTNNSIQEFTILGADSVAQTTYSNLGQDQHYGFSLSTNTTLFRKLSLNLNSRTQYVTFTSLIEGKPQRNEGFTYNLQGSASYRFGKNWRVSGTLGYNSPNVLLQGRTGGYTLSSLSVNKEFLKSKKASIALAVRSPDRKYRRAVSEVNSATFYQQRTSYSVTRQFQLSLNYRFSQLQGR</sequence>
<evidence type="ECO:0000313" key="9">
    <source>
        <dbReference type="EMBL" id="GEO07043.1"/>
    </source>
</evidence>
<evidence type="ECO:0000256" key="3">
    <source>
        <dbReference type="ARBA" id="ARBA00022452"/>
    </source>
</evidence>
<evidence type="ECO:0000313" key="10">
    <source>
        <dbReference type="Proteomes" id="UP000321532"/>
    </source>
</evidence>
<evidence type="ECO:0000256" key="5">
    <source>
        <dbReference type="ARBA" id="ARBA00023136"/>
    </source>
</evidence>
<dbReference type="SUPFAM" id="SSF56935">
    <property type="entry name" value="Porins"/>
    <property type="match status" value="1"/>
</dbReference>
<dbReference type="PROSITE" id="PS52016">
    <property type="entry name" value="TONB_DEPENDENT_REC_3"/>
    <property type="match status" value="1"/>
</dbReference>
<comment type="subcellular location">
    <subcellularLocation>
        <location evidence="1 7">Cell outer membrane</location>
        <topology evidence="1 7">Multi-pass membrane protein</topology>
    </subcellularLocation>
</comment>
<dbReference type="GO" id="GO:0009279">
    <property type="term" value="C:cell outer membrane"/>
    <property type="evidence" value="ECO:0007669"/>
    <property type="project" value="UniProtKB-SubCell"/>
</dbReference>
<dbReference type="Gene3D" id="2.60.40.1120">
    <property type="entry name" value="Carboxypeptidase-like, regulatory domain"/>
    <property type="match status" value="1"/>
</dbReference>
<evidence type="ECO:0000256" key="1">
    <source>
        <dbReference type="ARBA" id="ARBA00004571"/>
    </source>
</evidence>
<accession>A0A512B4X6</accession>
<organism evidence="9 10">
    <name type="scientific">Adhaeribacter aerolatus</name>
    <dbReference type="NCBI Taxonomy" id="670289"/>
    <lineage>
        <taxon>Bacteria</taxon>
        <taxon>Pseudomonadati</taxon>
        <taxon>Bacteroidota</taxon>
        <taxon>Cytophagia</taxon>
        <taxon>Cytophagales</taxon>
        <taxon>Hymenobacteraceae</taxon>
        <taxon>Adhaeribacter</taxon>
    </lineage>
</organism>
<dbReference type="PANTHER" id="PTHR40980">
    <property type="entry name" value="PLUG DOMAIN-CONTAINING PROTEIN"/>
    <property type="match status" value="1"/>
</dbReference>
<dbReference type="InterPro" id="IPR037066">
    <property type="entry name" value="Plug_dom_sf"/>
</dbReference>
<protein>
    <submittedName>
        <fullName evidence="9">TonB-dependent receptor</fullName>
    </submittedName>
</protein>
<dbReference type="Proteomes" id="UP000321532">
    <property type="component" value="Unassembled WGS sequence"/>
</dbReference>
<dbReference type="AlphaFoldDB" id="A0A512B4X6"/>
<dbReference type="Pfam" id="PF13715">
    <property type="entry name" value="CarbopepD_reg_2"/>
    <property type="match status" value="1"/>
</dbReference>
<dbReference type="SUPFAM" id="SSF49464">
    <property type="entry name" value="Carboxypeptidase regulatory domain-like"/>
    <property type="match status" value="1"/>
</dbReference>
<comment type="similarity">
    <text evidence="7">Belongs to the TonB-dependent receptor family.</text>
</comment>
<feature type="domain" description="Outer membrane protein beta-barrel" evidence="8">
    <location>
        <begin position="399"/>
        <end position="799"/>
    </location>
</feature>
<keyword evidence="2 7" id="KW-0813">Transport</keyword>
<name>A0A512B4X6_9BACT</name>
<keyword evidence="4 7" id="KW-0812">Transmembrane</keyword>
<dbReference type="InterPro" id="IPR039426">
    <property type="entry name" value="TonB-dep_rcpt-like"/>
</dbReference>
<evidence type="ECO:0000256" key="2">
    <source>
        <dbReference type="ARBA" id="ARBA00022448"/>
    </source>
</evidence>
<evidence type="ECO:0000256" key="7">
    <source>
        <dbReference type="PROSITE-ProRule" id="PRU01360"/>
    </source>
</evidence>
<dbReference type="InterPro" id="IPR041700">
    <property type="entry name" value="OMP_b-brl_3"/>
</dbReference>
<keyword evidence="5 7" id="KW-0472">Membrane</keyword>
<keyword evidence="6 7" id="KW-0998">Cell outer membrane</keyword>
<dbReference type="Gene3D" id="2.170.130.10">
    <property type="entry name" value="TonB-dependent receptor, plug domain"/>
    <property type="match status" value="1"/>
</dbReference>
<gene>
    <name evidence="9" type="ORF">AAE02nite_47070</name>
</gene>
<dbReference type="InterPro" id="IPR036942">
    <property type="entry name" value="Beta-barrel_TonB_sf"/>
</dbReference>
<proteinExistence type="inferred from homology"/>
<keyword evidence="10" id="KW-1185">Reference proteome</keyword>
<reference evidence="9 10" key="1">
    <citation type="submission" date="2019-07" db="EMBL/GenBank/DDBJ databases">
        <title>Whole genome shotgun sequence of Adhaeribacter aerolatus NBRC 106133.</title>
        <authorList>
            <person name="Hosoyama A."/>
            <person name="Uohara A."/>
            <person name="Ohji S."/>
            <person name="Ichikawa N."/>
        </authorList>
    </citation>
    <scope>NUCLEOTIDE SEQUENCE [LARGE SCALE GENOMIC DNA]</scope>
    <source>
        <strain evidence="9 10">NBRC 106133</strain>
    </source>
</reference>
<evidence type="ECO:0000256" key="6">
    <source>
        <dbReference type="ARBA" id="ARBA00023237"/>
    </source>
</evidence>